<dbReference type="RefSeq" id="WP_146778211.1">
    <property type="nucleotide sequence ID" value="NZ_AP011526.1"/>
</dbReference>
<dbReference type="Proteomes" id="UP000264208">
    <property type="component" value="Chromosome"/>
</dbReference>
<dbReference type="EMBL" id="AP011526">
    <property type="protein sequence ID" value="BAP61050.1"/>
    <property type="molecule type" value="Genomic_DNA"/>
</dbReference>
<name>A0A2Z5PED7_METMI</name>
<proteinExistence type="predicted"/>
<dbReference type="GeneID" id="41279348"/>
<dbReference type="KEGG" id="mmak:MMKA1_09330"/>
<evidence type="ECO:0008006" key="3">
    <source>
        <dbReference type="Google" id="ProtNLM"/>
    </source>
</evidence>
<reference evidence="1 2" key="1">
    <citation type="submission" date="2009-06" db="EMBL/GenBank/DDBJ databases">
        <title>Molecular Evidence for Microbiologically Influenced Corrosion from genome of Methanogen.</title>
        <authorList>
            <person name="Ito N."/>
            <person name="Tsurumaru H."/>
            <person name="Shimizu A."/>
            <person name="Harada T."/>
            <person name="Hosoyama A."/>
            <person name="Horikawa H."/>
            <person name="Wakai S."/>
            <person name="Sasaki K."/>
            <person name="Nishijima K."/>
            <person name="Ataku H."/>
            <person name="Yamazaki J."/>
            <person name="Mise M."/>
            <person name="Yamazaki S."/>
            <person name="Tanikawa S."/>
            <person name="Harayama S."/>
            <person name="Fujita N."/>
        </authorList>
    </citation>
    <scope>NUCLEOTIDE SEQUENCE [LARGE SCALE GENOMIC DNA]</scope>
    <source>
        <strain evidence="2">KA1 ( NBRC 102054)</strain>
    </source>
</reference>
<evidence type="ECO:0000313" key="1">
    <source>
        <dbReference type="EMBL" id="BAP61050.1"/>
    </source>
</evidence>
<accession>A0A2Z5PED7</accession>
<sequence>MNNFEGKDVTLNYDPLADAMYIKRKNIEAEYDHTIEVDNIYLDMGVTKTGEKLITGVEIIDASEIFGVTKFDLSHIIKISGLIEVYKETVKINIILEVLKRNKPFEKSINAKTLNEYGLSNESFNIQATSAVA</sequence>
<gene>
    <name evidence="1" type="ORF">MMKA1_09330</name>
</gene>
<protein>
    <recommendedName>
        <fullName evidence="3">DUF2283 domain-containing protein</fullName>
    </recommendedName>
</protein>
<organism evidence="1 2">
    <name type="scientific">Methanococcus maripaludis KA1</name>
    <dbReference type="NCBI Taxonomy" id="637914"/>
    <lineage>
        <taxon>Archaea</taxon>
        <taxon>Methanobacteriati</taxon>
        <taxon>Methanobacteriota</taxon>
        <taxon>Methanomada group</taxon>
        <taxon>Methanococci</taxon>
        <taxon>Methanococcales</taxon>
        <taxon>Methanococcaceae</taxon>
        <taxon>Methanococcus</taxon>
    </lineage>
</organism>
<dbReference type="AlphaFoldDB" id="A0A2Z5PED7"/>
<evidence type="ECO:0000313" key="2">
    <source>
        <dbReference type="Proteomes" id="UP000264208"/>
    </source>
</evidence>